<dbReference type="AlphaFoldDB" id="A0AAN8XLZ4"/>
<dbReference type="EMBL" id="JAXCGZ010004351">
    <property type="protein sequence ID" value="KAK7081899.1"/>
    <property type="molecule type" value="Genomic_DNA"/>
</dbReference>
<gene>
    <name evidence="1" type="ORF">SK128_004867</name>
</gene>
<comment type="caution">
    <text evidence="1">The sequence shown here is derived from an EMBL/GenBank/DDBJ whole genome shotgun (WGS) entry which is preliminary data.</text>
</comment>
<organism evidence="1 2">
    <name type="scientific">Halocaridina rubra</name>
    <name type="common">Hawaiian red shrimp</name>
    <dbReference type="NCBI Taxonomy" id="373956"/>
    <lineage>
        <taxon>Eukaryota</taxon>
        <taxon>Metazoa</taxon>
        <taxon>Ecdysozoa</taxon>
        <taxon>Arthropoda</taxon>
        <taxon>Crustacea</taxon>
        <taxon>Multicrustacea</taxon>
        <taxon>Malacostraca</taxon>
        <taxon>Eumalacostraca</taxon>
        <taxon>Eucarida</taxon>
        <taxon>Decapoda</taxon>
        <taxon>Pleocyemata</taxon>
        <taxon>Caridea</taxon>
        <taxon>Atyoidea</taxon>
        <taxon>Atyidae</taxon>
        <taxon>Halocaridina</taxon>
    </lineage>
</organism>
<dbReference type="Proteomes" id="UP001381693">
    <property type="component" value="Unassembled WGS sequence"/>
</dbReference>
<protein>
    <submittedName>
        <fullName evidence="1">Uncharacterized protein</fullName>
    </submittedName>
</protein>
<keyword evidence="2" id="KW-1185">Reference proteome</keyword>
<reference evidence="1 2" key="1">
    <citation type="submission" date="2023-11" db="EMBL/GenBank/DDBJ databases">
        <title>Halocaridina rubra genome assembly.</title>
        <authorList>
            <person name="Smith C."/>
        </authorList>
    </citation>
    <scope>NUCLEOTIDE SEQUENCE [LARGE SCALE GENOMIC DNA]</scope>
    <source>
        <strain evidence="1">EP-1</strain>
        <tissue evidence="1">Whole</tissue>
    </source>
</reference>
<accession>A0AAN8XLZ4</accession>
<sequence length="112" mass="12216">MDGMVGKQGSHSICYFWQFFPNACGTAPLAISLGSAKGNTHRRRPDLKIWQSSMVVQYSPVGRCVSVSGTVYTDSVIRFIDVGSGTVMAGLGYTAVLANTFRVFKSHTITYR</sequence>
<evidence type="ECO:0000313" key="2">
    <source>
        <dbReference type="Proteomes" id="UP001381693"/>
    </source>
</evidence>
<name>A0AAN8XLZ4_HALRR</name>
<proteinExistence type="predicted"/>
<evidence type="ECO:0000313" key="1">
    <source>
        <dbReference type="EMBL" id="KAK7081899.1"/>
    </source>
</evidence>